<geneLocation type="plasmid" evidence="1">
    <name>pTiT37</name>
</geneLocation>
<accession>A0A5B9T3R3</accession>
<sequence>MINVLLYKKYFRRPRLKEVRPVEQYDLKILASTAIAADTDLSFQKRSGIPAHAYIMMNLRRYSSTSSWQSCLIHLNWANDLCSACYNKLNPALSVRLRSFGTLLL</sequence>
<name>A0A5B9T3R3_AGRTU</name>
<organism evidence="1">
    <name type="scientific">Agrobacterium tumefaciens</name>
    <dbReference type="NCBI Taxonomy" id="358"/>
    <lineage>
        <taxon>Bacteria</taxon>
        <taxon>Pseudomonadati</taxon>
        <taxon>Pseudomonadota</taxon>
        <taxon>Alphaproteobacteria</taxon>
        <taxon>Hyphomicrobiales</taxon>
        <taxon>Rhizobiaceae</taxon>
        <taxon>Rhizobium/Agrobacterium group</taxon>
        <taxon>Agrobacterium</taxon>
        <taxon>Agrobacterium tumefaciens complex</taxon>
    </lineage>
</organism>
<reference evidence="1" key="1">
    <citation type="journal article" date="2019" name="Genome Biol. Evol.">
        <title>Complete Sequence of Succinamopine Ti-Plasmid pTiEU6 Reveals Its Evolutionary Relatedness with Nopaline-Type Ti-Plasmids.</title>
        <authorList>
            <person name="Shao S."/>
            <person name="van Heusden G.P.H."/>
            <person name="Hooykaas P.J.J."/>
        </authorList>
    </citation>
    <scope>NUCLEOTIDE SEQUENCE</scope>
    <source>
        <strain evidence="1">T37</strain>
        <plasmid evidence="1">pTiT37</plasmid>
    </source>
</reference>
<protein>
    <submittedName>
        <fullName evidence="1">Uncharacterized protein</fullName>
    </submittedName>
</protein>
<dbReference type="AlphaFoldDB" id="A0A5B9T3R3"/>
<proteinExistence type="predicted"/>
<dbReference type="EMBL" id="MK439386">
    <property type="protein sequence ID" value="QEG97965.1"/>
    <property type="molecule type" value="Genomic_DNA"/>
</dbReference>
<evidence type="ECO:0000313" key="1">
    <source>
        <dbReference type="EMBL" id="QEG97965.1"/>
    </source>
</evidence>
<keyword evidence="1" id="KW-0614">Plasmid</keyword>
<gene>
    <name evidence="1" type="ORF">AgrTiT37_00002</name>
</gene>